<proteinExistence type="predicted"/>
<comment type="cofactor">
    <cofactor evidence="2">
        <name>[4Fe-4S] cluster</name>
        <dbReference type="ChEBI" id="CHEBI:49883"/>
    </cofactor>
</comment>
<dbReference type="InterPro" id="IPR011712">
    <property type="entry name" value="Sig_transdc_His_kin_sub3_dim/P"/>
</dbReference>
<evidence type="ECO:0000256" key="10">
    <source>
        <dbReference type="ARBA" id="ARBA00022723"/>
    </source>
</evidence>
<dbReference type="Pfam" id="PF08448">
    <property type="entry name" value="PAS_4"/>
    <property type="match status" value="3"/>
</dbReference>
<evidence type="ECO:0000256" key="16">
    <source>
        <dbReference type="ARBA" id="ARBA00023014"/>
    </source>
</evidence>
<evidence type="ECO:0000256" key="7">
    <source>
        <dbReference type="ARBA" id="ARBA00022490"/>
    </source>
</evidence>
<keyword evidence="11" id="KW-0547">Nucleotide-binding</keyword>
<dbReference type="InterPro" id="IPR003594">
    <property type="entry name" value="HATPase_dom"/>
</dbReference>
<keyword evidence="10" id="KW-0479">Metal-binding</keyword>
<dbReference type="NCBIfam" id="TIGR00229">
    <property type="entry name" value="sensory_box"/>
    <property type="match status" value="4"/>
</dbReference>
<dbReference type="SMART" id="SM00086">
    <property type="entry name" value="PAC"/>
    <property type="match status" value="2"/>
</dbReference>
<feature type="domain" description="PAS" evidence="20">
    <location>
        <begin position="148"/>
        <end position="218"/>
    </location>
</feature>
<dbReference type="PANTHER" id="PTHR24421:SF10">
    <property type="entry name" value="NITRATE_NITRITE SENSOR PROTEIN NARQ"/>
    <property type="match status" value="1"/>
</dbReference>
<dbReference type="CDD" id="cd00130">
    <property type="entry name" value="PAS"/>
    <property type="match status" value="4"/>
</dbReference>
<dbReference type="EC" id="2.7.13.3" evidence="4"/>
<evidence type="ECO:0000256" key="8">
    <source>
        <dbReference type="ARBA" id="ARBA00022553"/>
    </source>
</evidence>
<dbReference type="GO" id="GO:0000155">
    <property type="term" value="F:phosphorelay sensor kinase activity"/>
    <property type="evidence" value="ECO:0007669"/>
    <property type="project" value="InterPro"/>
</dbReference>
<dbReference type="GO" id="GO:0005524">
    <property type="term" value="F:ATP binding"/>
    <property type="evidence" value="ECO:0007669"/>
    <property type="project" value="UniProtKB-KW"/>
</dbReference>
<evidence type="ECO:0000256" key="12">
    <source>
        <dbReference type="ARBA" id="ARBA00022777"/>
    </source>
</evidence>
<dbReference type="GO" id="GO:0051539">
    <property type="term" value="F:4 iron, 4 sulfur cluster binding"/>
    <property type="evidence" value="ECO:0007669"/>
    <property type="project" value="UniProtKB-KW"/>
</dbReference>
<dbReference type="RefSeq" id="WP_131853181.1">
    <property type="nucleotide sequence ID" value="NZ_SKFH01000031.1"/>
</dbReference>
<dbReference type="InterPro" id="IPR005467">
    <property type="entry name" value="His_kinase_dom"/>
</dbReference>
<dbReference type="OrthoDB" id="9124519at2"/>
<dbReference type="SMART" id="SM00387">
    <property type="entry name" value="HATPase_c"/>
    <property type="match status" value="1"/>
</dbReference>
<dbReference type="InterPro" id="IPR050482">
    <property type="entry name" value="Sensor_HK_TwoCompSys"/>
</dbReference>
<keyword evidence="12 22" id="KW-0418">Kinase</keyword>
<dbReference type="Gene3D" id="3.30.450.20">
    <property type="entry name" value="PAS domain"/>
    <property type="match status" value="4"/>
</dbReference>
<sequence>MDTDSRVDNHTDKDRHYPSYQHLKRVFDQSLDVICIVDRLGRFLEVSNAAAQTWGFCPEELLGRPFMELVCDEDRIRTEVATRQVMSGTPLVNFQNRFVHKNGHLVPLSWSAHWDPQHEYLFGIARDLSDTGAREQLQTKYEQLLQAERNRLLNILDRIKDGFFVMDENWIITYGNRYVEDMLGIRKEDYLGRNYWESFPEAKGTPYDEQYHKAMAENVPVHFEAYFPPFERWFSVDAYPSRDGLSIFFRDVTEKRRVDEERRAYEAQIEQQNKLLTSIFEGMNQAFFLLDADMRVIYWNRLASELFGWRRDEVLGQKLREWLHGPTADAYEPLVRQVLRENRHLRRESICPFSGRWEEVDLFPSEGGVSVFIRDVNERKRTEEELRKLSLVAENTVNIVIISDANSKVLWANRAAVEASGYSFDELIGMPIGEVVDGPDTAPEAIALVEERRAANLPYELEAINYRRDGTPFWVHVSSQPLFDEEGHLQYYFSIATDITERKRLEQTVQRQQQRTNAAVIAAQEKVRAQVGRELHDNVNQVLTSVKLYQELLLSGIGEQDTLVRKSIDLLQSSINEIRSLSKRLSAPTLGNIRLRDSVKELAETVAATEQFAIIVDTKAVDELEVNESVHLALYRILQEQLTNILKYAGATEVLITFRLDGGQLSMTVADNGGGTDIQQKSAGIGLSNMKARAESLGGTASVDSAPGKGFRLTVSVPLHGQGEFS</sequence>
<evidence type="ECO:0000259" key="21">
    <source>
        <dbReference type="PROSITE" id="PS50113"/>
    </source>
</evidence>
<evidence type="ECO:0000256" key="5">
    <source>
        <dbReference type="ARBA" id="ARBA00017322"/>
    </source>
</evidence>
<dbReference type="GO" id="GO:0046983">
    <property type="term" value="F:protein dimerization activity"/>
    <property type="evidence" value="ECO:0007669"/>
    <property type="project" value="InterPro"/>
</dbReference>
<keyword evidence="7" id="KW-0963">Cytoplasm</keyword>
<evidence type="ECO:0000256" key="6">
    <source>
        <dbReference type="ARBA" id="ARBA00022485"/>
    </source>
</evidence>
<evidence type="ECO:0000256" key="18">
    <source>
        <dbReference type="ARBA" id="ARBA00030800"/>
    </source>
</evidence>
<evidence type="ECO:0000259" key="19">
    <source>
        <dbReference type="PROSITE" id="PS50109"/>
    </source>
</evidence>
<dbReference type="SUPFAM" id="SSF55785">
    <property type="entry name" value="PYP-like sensor domain (PAS domain)"/>
    <property type="match status" value="4"/>
</dbReference>
<dbReference type="PROSITE" id="PS50109">
    <property type="entry name" value="HIS_KIN"/>
    <property type="match status" value="1"/>
</dbReference>
<dbReference type="PRINTS" id="PR00344">
    <property type="entry name" value="BCTRLSENSOR"/>
</dbReference>
<dbReference type="CDD" id="cd16917">
    <property type="entry name" value="HATPase_UhpB-NarQ-NarX-like"/>
    <property type="match status" value="1"/>
</dbReference>
<reference evidence="22 23" key="1">
    <citation type="submission" date="2019-03" db="EMBL/GenBank/DDBJ databases">
        <authorList>
            <person name="Kim M.K.M."/>
        </authorList>
    </citation>
    <scope>NUCLEOTIDE SEQUENCE [LARGE SCALE GENOMIC DNA]</scope>
    <source>
        <strain evidence="22 23">17J68-15</strain>
    </source>
</reference>
<comment type="subcellular location">
    <subcellularLocation>
        <location evidence="3">Cytoplasm</location>
    </subcellularLocation>
</comment>
<dbReference type="Pfam" id="PF02518">
    <property type="entry name" value="HATPase_c"/>
    <property type="match status" value="1"/>
</dbReference>
<dbReference type="InterPro" id="IPR000700">
    <property type="entry name" value="PAS-assoc_C"/>
</dbReference>
<dbReference type="Gene3D" id="3.30.565.10">
    <property type="entry name" value="Histidine kinase-like ATPase, C-terminal domain"/>
    <property type="match status" value="1"/>
</dbReference>
<organism evidence="22 23">
    <name type="scientific">Flaviaesturariibacter aridisoli</name>
    <dbReference type="NCBI Taxonomy" id="2545761"/>
    <lineage>
        <taxon>Bacteria</taxon>
        <taxon>Pseudomonadati</taxon>
        <taxon>Bacteroidota</taxon>
        <taxon>Chitinophagia</taxon>
        <taxon>Chitinophagales</taxon>
        <taxon>Chitinophagaceae</taxon>
        <taxon>Flaviaestuariibacter</taxon>
    </lineage>
</organism>
<dbReference type="GO" id="GO:0046872">
    <property type="term" value="F:metal ion binding"/>
    <property type="evidence" value="ECO:0007669"/>
    <property type="project" value="UniProtKB-KW"/>
</dbReference>
<dbReference type="InterPro" id="IPR000014">
    <property type="entry name" value="PAS"/>
</dbReference>
<dbReference type="Pfam" id="PF13426">
    <property type="entry name" value="PAS_9"/>
    <property type="match status" value="1"/>
</dbReference>
<evidence type="ECO:0000313" key="23">
    <source>
        <dbReference type="Proteomes" id="UP000295164"/>
    </source>
</evidence>
<feature type="domain" description="Histidine kinase" evidence="19">
    <location>
        <begin position="534"/>
        <end position="721"/>
    </location>
</feature>
<evidence type="ECO:0000313" key="22">
    <source>
        <dbReference type="EMBL" id="TCZ67910.1"/>
    </source>
</evidence>
<feature type="domain" description="PAS" evidence="20">
    <location>
        <begin position="19"/>
        <end position="89"/>
    </location>
</feature>
<feature type="domain" description="PAS" evidence="20">
    <location>
        <begin position="385"/>
        <end position="429"/>
    </location>
</feature>
<dbReference type="PROSITE" id="PS50112">
    <property type="entry name" value="PAS"/>
    <property type="match status" value="4"/>
</dbReference>
<dbReference type="Gene3D" id="1.20.5.1930">
    <property type="match status" value="1"/>
</dbReference>
<comment type="catalytic activity">
    <reaction evidence="1">
        <text>ATP + protein L-histidine = ADP + protein N-phospho-L-histidine.</text>
        <dbReference type="EC" id="2.7.13.3"/>
    </reaction>
</comment>
<dbReference type="InterPro" id="IPR013656">
    <property type="entry name" value="PAS_4"/>
</dbReference>
<evidence type="ECO:0000256" key="14">
    <source>
        <dbReference type="ARBA" id="ARBA00023004"/>
    </source>
</evidence>
<dbReference type="Pfam" id="PF07730">
    <property type="entry name" value="HisKA_3"/>
    <property type="match status" value="1"/>
</dbReference>
<evidence type="ECO:0000256" key="2">
    <source>
        <dbReference type="ARBA" id="ARBA00001966"/>
    </source>
</evidence>
<evidence type="ECO:0000256" key="13">
    <source>
        <dbReference type="ARBA" id="ARBA00022840"/>
    </source>
</evidence>
<keyword evidence="16" id="KW-0411">Iron-sulfur</keyword>
<dbReference type="PANTHER" id="PTHR24421">
    <property type="entry name" value="NITRATE/NITRITE SENSOR PROTEIN NARX-RELATED"/>
    <property type="match status" value="1"/>
</dbReference>
<dbReference type="GO" id="GO:0005737">
    <property type="term" value="C:cytoplasm"/>
    <property type="evidence" value="ECO:0007669"/>
    <property type="project" value="UniProtKB-SubCell"/>
</dbReference>
<evidence type="ECO:0000256" key="11">
    <source>
        <dbReference type="ARBA" id="ARBA00022741"/>
    </source>
</evidence>
<protein>
    <recommendedName>
        <fullName evidence="5">Oxygen sensor histidine kinase NreB</fullName>
        <ecNumber evidence="4">2.7.13.3</ecNumber>
    </recommendedName>
    <alternativeName>
        <fullName evidence="18">Nitrogen regulation protein B</fullName>
    </alternativeName>
</protein>
<evidence type="ECO:0000256" key="17">
    <source>
        <dbReference type="ARBA" id="ARBA00024827"/>
    </source>
</evidence>
<dbReference type="AlphaFoldDB" id="A0A4R4DZL7"/>
<dbReference type="InterPro" id="IPR004358">
    <property type="entry name" value="Sig_transdc_His_kin-like_C"/>
</dbReference>
<accession>A0A4R4DZL7</accession>
<keyword evidence="23" id="KW-1185">Reference proteome</keyword>
<dbReference type="GO" id="GO:0016020">
    <property type="term" value="C:membrane"/>
    <property type="evidence" value="ECO:0007669"/>
    <property type="project" value="InterPro"/>
</dbReference>
<dbReference type="SUPFAM" id="SSF55874">
    <property type="entry name" value="ATPase domain of HSP90 chaperone/DNA topoisomerase II/histidine kinase"/>
    <property type="match status" value="1"/>
</dbReference>
<keyword evidence="8" id="KW-0597">Phosphoprotein</keyword>
<keyword evidence="6" id="KW-0004">4Fe-4S</keyword>
<evidence type="ECO:0000256" key="9">
    <source>
        <dbReference type="ARBA" id="ARBA00022679"/>
    </source>
</evidence>
<dbReference type="InterPro" id="IPR001610">
    <property type="entry name" value="PAC"/>
</dbReference>
<dbReference type="Proteomes" id="UP000295164">
    <property type="component" value="Unassembled WGS sequence"/>
</dbReference>
<keyword evidence="14" id="KW-0408">Iron</keyword>
<comment type="function">
    <text evidence="17">Member of the two-component regulatory system NreB/NreC involved in the control of dissimilatory nitrate/nitrite reduction in response to oxygen. NreB functions as a direct oxygen sensor histidine kinase which is autophosphorylated, in the absence of oxygen, probably at the conserved histidine residue, and transfers its phosphate group probably to a conserved aspartate residue of NreC. NreB/NreC activates the expression of the nitrate (narGHJI) and nitrite (nir) reductase operons, as well as the putative nitrate transporter gene narT.</text>
</comment>
<feature type="domain" description="PAC" evidence="21">
    <location>
        <begin position="457"/>
        <end position="511"/>
    </location>
</feature>
<name>A0A4R4DZL7_9BACT</name>
<keyword evidence="15" id="KW-0902">Two-component regulatory system</keyword>
<dbReference type="SMART" id="SM00091">
    <property type="entry name" value="PAS"/>
    <property type="match status" value="4"/>
</dbReference>
<feature type="domain" description="PAS" evidence="20">
    <location>
        <begin position="272"/>
        <end position="342"/>
    </location>
</feature>
<evidence type="ECO:0000256" key="3">
    <source>
        <dbReference type="ARBA" id="ARBA00004496"/>
    </source>
</evidence>
<evidence type="ECO:0000256" key="15">
    <source>
        <dbReference type="ARBA" id="ARBA00023012"/>
    </source>
</evidence>
<keyword evidence="9" id="KW-0808">Transferase</keyword>
<keyword evidence="13" id="KW-0067">ATP-binding</keyword>
<dbReference type="EMBL" id="SKFH01000031">
    <property type="protein sequence ID" value="TCZ67910.1"/>
    <property type="molecule type" value="Genomic_DNA"/>
</dbReference>
<gene>
    <name evidence="22" type="ORF">E0486_14885</name>
</gene>
<dbReference type="PROSITE" id="PS50113">
    <property type="entry name" value="PAC"/>
    <property type="match status" value="1"/>
</dbReference>
<evidence type="ECO:0000256" key="4">
    <source>
        <dbReference type="ARBA" id="ARBA00012438"/>
    </source>
</evidence>
<dbReference type="InterPro" id="IPR036890">
    <property type="entry name" value="HATPase_C_sf"/>
</dbReference>
<comment type="caution">
    <text evidence="22">The sequence shown here is derived from an EMBL/GenBank/DDBJ whole genome shotgun (WGS) entry which is preliminary data.</text>
</comment>
<evidence type="ECO:0000256" key="1">
    <source>
        <dbReference type="ARBA" id="ARBA00000085"/>
    </source>
</evidence>
<evidence type="ECO:0000259" key="20">
    <source>
        <dbReference type="PROSITE" id="PS50112"/>
    </source>
</evidence>
<dbReference type="InterPro" id="IPR035965">
    <property type="entry name" value="PAS-like_dom_sf"/>
</dbReference>